<comment type="caution">
    <text evidence="3">The sequence shown here is derived from an EMBL/GenBank/DDBJ whole genome shotgun (WGS) entry which is preliminary data.</text>
</comment>
<keyword evidence="4" id="KW-1185">Reference proteome</keyword>
<dbReference type="PANTHER" id="PTHR42928">
    <property type="entry name" value="TRICARBOXYLATE-BINDING PROTEIN"/>
    <property type="match status" value="1"/>
</dbReference>
<dbReference type="PANTHER" id="PTHR42928:SF5">
    <property type="entry name" value="BLR1237 PROTEIN"/>
    <property type="match status" value="1"/>
</dbReference>
<name>A0A953T3Z1_9BURK</name>
<dbReference type="CDD" id="cd07012">
    <property type="entry name" value="PBP2_Bug_TTT"/>
    <property type="match status" value="1"/>
</dbReference>
<dbReference type="InterPro" id="IPR042100">
    <property type="entry name" value="Bug_dom1"/>
</dbReference>
<dbReference type="InterPro" id="IPR005064">
    <property type="entry name" value="BUG"/>
</dbReference>
<comment type="similarity">
    <text evidence="1">Belongs to the UPF0065 (bug) family.</text>
</comment>
<dbReference type="PIRSF" id="PIRSF017082">
    <property type="entry name" value="YflP"/>
    <property type="match status" value="1"/>
</dbReference>
<dbReference type="RefSeq" id="WP_259660337.1">
    <property type="nucleotide sequence ID" value="NZ_JAHXRI010000006.1"/>
</dbReference>
<sequence length="321" mass="33300">MLRRRTLQAIALSALTAIAPAMAQTSPKPITMLVPFAAGGNIDIVARIIAPALSKQLGQTIVVQNRPGGGGSVAAAEVARAQPDGSTLLITTPNPLVIVPKMVSTTYTINSFESIGLISSTSLVFTTRAGNPKFKDMASFLAYARANPGKVSIGNAGIGTTNHIAIMQLQSIAKLDLNVVTYKGSGPAIIDLLGGQIDAMVDQLSSSVAHIKGGRMTAISVLAPERDPLLPETPSTKEVGLPTLDISTTLGLLAPAKTPEATVKQLGDALFKVLQDSAVKEQLLNVASIARPGPTNAFSVLLKREDKIAAELATAGKLKVE</sequence>
<dbReference type="Gene3D" id="3.40.190.10">
    <property type="entry name" value="Periplasmic binding protein-like II"/>
    <property type="match status" value="1"/>
</dbReference>
<dbReference type="AlphaFoldDB" id="A0A953T3Z1"/>
<accession>A0A953T3Z1</accession>
<organism evidence="3 4">
    <name type="scientific">Zwartia hollandica</name>
    <dbReference type="NCBI Taxonomy" id="324606"/>
    <lineage>
        <taxon>Bacteria</taxon>
        <taxon>Pseudomonadati</taxon>
        <taxon>Pseudomonadota</taxon>
        <taxon>Betaproteobacteria</taxon>
        <taxon>Burkholderiales</taxon>
        <taxon>Alcaligenaceae</taxon>
        <taxon>Zwartia</taxon>
    </lineage>
</organism>
<evidence type="ECO:0000313" key="3">
    <source>
        <dbReference type="EMBL" id="MBZ1349926.1"/>
    </source>
</evidence>
<reference evidence="3" key="1">
    <citation type="submission" date="2021-07" db="EMBL/GenBank/DDBJ databases">
        <title>New genus and species of the family Alcaligenaceae.</title>
        <authorList>
            <person name="Hahn M.W."/>
        </authorList>
    </citation>
    <scope>NUCLEOTIDE SEQUENCE</scope>
    <source>
        <strain evidence="3">LF4-65</strain>
    </source>
</reference>
<dbReference type="Pfam" id="PF03401">
    <property type="entry name" value="TctC"/>
    <property type="match status" value="1"/>
</dbReference>
<evidence type="ECO:0000313" key="4">
    <source>
        <dbReference type="Proteomes" id="UP000739565"/>
    </source>
</evidence>
<feature type="signal peptide" evidence="2">
    <location>
        <begin position="1"/>
        <end position="23"/>
    </location>
</feature>
<proteinExistence type="inferred from homology"/>
<evidence type="ECO:0000256" key="2">
    <source>
        <dbReference type="SAM" id="SignalP"/>
    </source>
</evidence>
<keyword evidence="2" id="KW-0732">Signal</keyword>
<feature type="chain" id="PRO_5037406426" evidence="2">
    <location>
        <begin position="24"/>
        <end position="321"/>
    </location>
</feature>
<dbReference type="EMBL" id="JAHXRI010000006">
    <property type="protein sequence ID" value="MBZ1349926.1"/>
    <property type="molecule type" value="Genomic_DNA"/>
</dbReference>
<dbReference type="Proteomes" id="UP000739565">
    <property type="component" value="Unassembled WGS sequence"/>
</dbReference>
<gene>
    <name evidence="3" type="ORF">KZZ10_04645</name>
</gene>
<protein>
    <submittedName>
        <fullName evidence="3">Tripartite tricarboxylate transporter substrate binding protein</fullName>
    </submittedName>
</protein>
<dbReference type="Gene3D" id="3.40.190.150">
    <property type="entry name" value="Bordetella uptake gene, domain 1"/>
    <property type="match status" value="1"/>
</dbReference>
<dbReference type="SUPFAM" id="SSF53850">
    <property type="entry name" value="Periplasmic binding protein-like II"/>
    <property type="match status" value="1"/>
</dbReference>
<evidence type="ECO:0000256" key="1">
    <source>
        <dbReference type="ARBA" id="ARBA00006987"/>
    </source>
</evidence>